<dbReference type="Proteomes" id="UP000265520">
    <property type="component" value="Unassembled WGS sequence"/>
</dbReference>
<evidence type="ECO:0008006" key="4">
    <source>
        <dbReference type="Google" id="ProtNLM"/>
    </source>
</evidence>
<dbReference type="EMBL" id="LXQA010011414">
    <property type="protein sequence ID" value="MCH87044.1"/>
    <property type="molecule type" value="Genomic_DNA"/>
</dbReference>
<keyword evidence="1" id="KW-0732">Signal</keyword>
<evidence type="ECO:0000313" key="3">
    <source>
        <dbReference type="Proteomes" id="UP000265520"/>
    </source>
</evidence>
<keyword evidence="3" id="KW-1185">Reference proteome</keyword>
<reference evidence="2 3" key="1">
    <citation type="journal article" date="2018" name="Front. Plant Sci.">
        <title>Red Clover (Trifolium pratense) and Zigzag Clover (T. medium) - A Picture of Genomic Similarities and Differences.</title>
        <authorList>
            <person name="Dluhosova J."/>
            <person name="Istvanek J."/>
            <person name="Nedelnik J."/>
            <person name="Repkova J."/>
        </authorList>
    </citation>
    <scope>NUCLEOTIDE SEQUENCE [LARGE SCALE GENOMIC DNA]</scope>
    <source>
        <strain evidence="3">cv. 10/8</strain>
        <tissue evidence="2">Leaf</tissue>
    </source>
</reference>
<evidence type="ECO:0000256" key="1">
    <source>
        <dbReference type="SAM" id="SignalP"/>
    </source>
</evidence>
<evidence type="ECO:0000313" key="2">
    <source>
        <dbReference type="EMBL" id="MCH87044.1"/>
    </source>
</evidence>
<feature type="signal peptide" evidence="1">
    <location>
        <begin position="1"/>
        <end position="20"/>
    </location>
</feature>
<proteinExistence type="predicted"/>
<name>A0A392ML93_9FABA</name>
<feature type="chain" id="PRO_5017277860" description="Secreted protein" evidence="1">
    <location>
        <begin position="21"/>
        <end position="83"/>
    </location>
</feature>
<accession>A0A392ML93</accession>
<sequence>MQAAIALKLLIRIMFDIIASTDLINLTYNSIDQQTAIDDFCHPSLIAVVEKAVELVLQIRQCNINVDSKKIWFPEVVPQLGGC</sequence>
<protein>
    <recommendedName>
        <fullName evidence="4">Secreted protein</fullName>
    </recommendedName>
</protein>
<dbReference type="AlphaFoldDB" id="A0A392ML93"/>
<comment type="caution">
    <text evidence="2">The sequence shown here is derived from an EMBL/GenBank/DDBJ whole genome shotgun (WGS) entry which is preliminary data.</text>
</comment>
<gene>
    <name evidence="2" type="ORF">A2U01_0007909</name>
</gene>
<organism evidence="2 3">
    <name type="scientific">Trifolium medium</name>
    <dbReference type="NCBI Taxonomy" id="97028"/>
    <lineage>
        <taxon>Eukaryota</taxon>
        <taxon>Viridiplantae</taxon>
        <taxon>Streptophyta</taxon>
        <taxon>Embryophyta</taxon>
        <taxon>Tracheophyta</taxon>
        <taxon>Spermatophyta</taxon>
        <taxon>Magnoliopsida</taxon>
        <taxon>eudicotyledons</taxon>
        <taxon>Gunneridae</taxon>
        <taxon>Pentapetalae</taxon>
        <taxon>rosids</taxon>
        <taxon>fabids</taxon>
        <taxon>Fabales</taxon>
        <taxon>Fabaceae</taxon>
        <taxon>Papilionoideae</taxon>
        <taxon>50 kb inversion clade</taxon>
        <taxon>NPAAA clade</taxon>
        <taxon>Hologalegina</taxon>
        <taxon>IRL clade</taxon>
        <taxon>Trifolieae</taxon>
        <taxon>Trifolium</taxon>
    </lineage>
</organism>